<evidence type="ECO:0000256" key="6">
    <source>
        <dbReference type="ARBA" id="ARBA00022777"/>
    </source>
</evidence>
<keyword evidence="3" id="KW-0808">Transferase</keyword>
<keyword evidence="2" id="KW-0723">Serine/threonine-protein kinase</keyword>
<dbReference type="PANTHER" id="PTHR27002:SF812">
    <property type="entry name" value="RECEPTOR-LIKE SERINE_THREONINE-PROTEIN KINASE"/>
    <property type="match status" value="1"/>
</dbReference>
<dbReference type="InterPro" id="IPR008271">
    <property type="entry name" value="Ser/Thr_kinase_AS"/>
</dbReference>
<accession>A0AAF0WHZ8</accession>
<dbReference type="InterPro" id="IPR011009">
    <property type="entry name" value="Kinase-like_dom_sf"/>
</dbReference>
<name>A0AAF0WHZ8_DAUCS</name>
<gene>
    <name evidence="13" type="ORF">DCAR_0209147</name>
</gene>
<evidence type="ECO:0000256" key="7">
    <source>
        <dbReference type="ARBA" id="ARBA00022840"/>
    </source>
</evidence>
<comment type="catalytic activity">
    <reaction evidence="11">
        <text>L-seryl-[protein] + ATP = O-phospho-L-seryl-[protein] + ADP + H(+)</text>
        <dbReference type="Rhea" id="RHEA:17989"/>
        <dbReference type="Rhea" id="RHEA-COMP:9863"/>
        <dbReference type="Rhea" id="RHEA-COMP:11604"/>
        <dbReference type="ChEBI" id="CHEBI:15378"/>
        <dbReference type="ChEBI" id="CHEBI:29999"/>
        <dbReference type="ChEBI" id="CHEBI:30616"/>
        <dbReference type="ChEBI" id="CHEBI:83421"/>
        <dbReference type="ChEBI" id="CHEBI:456216"/>
        <dbReference type="EC" id="2.7.11.1"/>
    </reaction>
</comment>
<dbReference type="Pfam" id="PF07714">
    <property type="entry name" value="PK_Tyr_Ser-Thr"/>
    <property type="match status" value="1"/>
</dbReference>
<evidence type="ECO:0000313" key="14">
    <source>
        <dbReference type="Proteomes" id="UP000077755"/>
    </source>
</evidence>
<evidence type="ECO:0000256" key="5">
    <source>
        <dbReference type="ARBA" id="ARBA00022741"/>
    </source>
</evidence>
<evidence type="ECO:0000256" key="4">
    <source>
        <dbReference type="ARBA" id="ARBA00022729"/>
    </source>
</evidence>
<keyword evidence="4" id="KW-0732">Signal</keyword>
<dbReference type="SMART" id="SM00220">
    <property type="entry name" value="S_TKc"/>
    <property type="match status" value="1"/>
</dbReference>
<dbReference type="PANTHER" id="PTHR27002">
    <property type="entry name" value="RECEPTOR-LIKE SERINE/THREONINE-PROTEIN KINASE SD1-8"/>
    <property type="match status" value="1"/>
</dbReference>
<dbReference type="GO" id="GO:0004674">
    <property type="term" value="F:protein serine/threonine kinase activity"/>
    <property type="evidence" value="ECO:0007669"/>
    <property type="project" value="UniProtKB-KW"/>
</dbReference>
<keyword evidence="9" id="KW-0325">Glycoprotein</keyword>
<dbReference type="EMBL" id="CP093344">
    <property type="protein sequence ID" value="WOG89907.1"/>
    <property type="molecule type" value="Genomic_DNA"/>
</dbReference>
<dbReference type="FunFam" id="1.10.510.10:FF:000060">
    <property type="entry name" value="G-type lectin S-receptor-like serine/threonine-protein kinase"/>
    <property type="match status" value="1"/>
</dbReference>
<evidence type="ECO:0000256" key="2">
    <source>
        <dbReference type="ARBA" id="ARBA00022527"/>
    </source>
</evidence>
<evidence type="ECO:0000256" key="3">
    <source>
        <dbReference type="ARBA" id="ARBA00022679"/>
    </source>
</evidence>
<evidence type="ECO:0000256" key="9">
    <source>
        <dbReference type="ARBA" id="ARBA00023180"/>
    </source>
</evidence>
<dbReference type="PROSITE" id="PS50011">
    <property type="entry name" value="PROTEIN_KINASE_DOM"/>
    <property type="match status" value="1"/>
</dbReference>
<evidence type="ECO:0000256" key="11">
    <source>
        <dbReference type="ARBA" id="ARBA00048679"/>
    </source>
</evidence>
<evidence type="ECO:0000256" key="8">
    <source>
        <dbReference type="ARBA" id="ARBA00023157"/>
    </source>
</evidence>
<organism evidence="13 14">
    <name type="scientific">Daucus carota subsp. sativus</name>
    <name type="common">Carrot</name>
    <dbReference type="NCBI Taxonomy" id="79200"/>
    <lineage>
        <taxon>Eukaryota</taxon>
        <taxon>Viridiplantae</taxon>
        <taxon>Streptophyta</taxon>
        <taxon>Embryophyta</taxon>
        <taxon>Tracheophyta</taxon>
        <taxon>Spermatophyta</taxon>
        <taxon>Magnoliopsida</taxon>
        <taxon>eudicotyledons</taxon>
        <taxon>Gunneridae</taxon>
        <taxon>Pentapetalae</taxon>
        <taxon>asterids</taxon>
        <taxon>campanulids</taxon>
        <taxon>Apiales</taxon>
        <taxon>Apiaceae</taxon>
        <taxon>Apioideae</taxon>
        <taxon>Scandiceae</taxon>
        <taxon>Daucinae</taxon>
        <taxon>Daucus</taxon>
        <taxon>Daucus sect. Daucus</taxon>
    </lineage>
</organism>
<keyword evidence="8" id="KW-1015">Disulfide bond</keyword>
<dbReference type="Proteomes" id="UP000077755">
    <property type="component" value="Chromosome 2"/>
</dbReference>
<keyword evidence="14" id="KW-1185">Reference proteome</keyword>
<sequence>MLSLPEQITSSNLFRKYVKCYYKFEKHNREKVKRLSKWSGQGLEELRNETLLIAKLQHRNLVRIVGCCIEQDEKILIYEYLPNKSLDLFIFDPSKQCLLNWSIRVQIIEGIAQGLLYLHKHSRLRIIHRDLKASNILLDDEMNPKISDFGMARIFGGDELQANTNRIVGTYGYMSPEYAMEGLFSVKSDVFAFGVMLLEILSGKKNTGFRDSECLSLLGYAWELWRTEKVLDLIDPNLEIPPSFLPLRYIHVGLLCVQERPADRPTMSDVIAMFSNELIKVASPNRPPFTTGGSLGSSSVIKKGENCSVNDITTSVMAGR</sequence>
<dbReference type="EC" id="2.7.11.1" evidence="1"/>
<dbReference type="GO" id="GO:0005524">
    <property type="term" value="F:ATP binding"/>
    <property type="evidence" value="ECO:0007669"/>
    <property type="project" value="UniProtKB-KW"/>
</dbReference>
<dbReference type="InterPro" id="IPR001245">
    <property type="entry name" value="Ser-Thr/Tyr_kinase_cat_dom"/>
</dbReference>
<evidence type="ECO:0000313" key="13">
    <source>
        <dbReference type="EMBL" id="WOG89907.1"/>
    </source>
</evidence>
<dbReference type="InterPro" id="IPR000719">
    <property type="entry name" value="Prot_kinase_dom"/>
</dbReference>
<evidence type="ECO:0000256" key="1">
    <source>
        <dbReference type="ARBA" id="ARBA00012513"/>
    </source>
</evidence>
<keyword evidence="6" id="KW-0418">Kinase</keyword>
<feature type="domain" description="Protein kinase" evidence="12">
    <location>
        <begin position="1"/>
        <end position="279"/>
    </location>
</feature>
<dbReference type="PROSITE" id="PS00108">
    <property type="entry name" value="PROTEIN_KINASE_ST"/>
    <property type="match status" value="1"/>
</dbReference>
<dbReference type="AlphaFoldDB" id="A0AAF0WHZ8"/>
<keyword evidence="5" id="KW-0547">Nucleotide-binding</keyword>
<comment type="catalytic activity">
    <reaction evidence="10">
        <text>L-threonyl-[protein] + ATP = O-phospho-L-threonyl-[protein] + ADP + H(+)</text>
        <dbReference type="Rhea" id="RHEA:46608"/>
        <dbReference type="Rhea" id="RHEA-COMP:11060"/>
        <dbReference type="Rhea" id="RHEA-COMP:11605"/>
        <dbReference type="ChEBI" id="CHEBI:15378"/>
        <dbReference type="ChEBI" id="CHEBI:30013"/>
        <dbReference type="ChEBI" id="CHEBI:30616"/>
        <dbReference type="ChEBI" id="CHEBI:61977"/>
        <dbReference type="ChEBI" id="CHEBI:456216"/>
        <dbReference type="EC" id="2.7.11.1"/>
    </reaction>
</comment>
<keyword evidence="7" id="KW-0067">ATP-binding</keyword>
<dbReference type="SUPFAM" id="SSF56112">
    <property type="entry name" value="Protein kinase-like (PK-like)"/>
    <property type="match status" value="1"/>
</dbReference>
<dbReference type="Gene3D" id="1.10.510.10">
    <property type="entry name" value="Transferase(Phosphotransferase) domain 1"/>
    <property type="match status" value="1"/>
</dbReference>
<reference evidence="13" key="2">
    <citation type="submission" date="2022-03" db="EMBL/GenBank/DDBJ databases">
        <title>Draft title - Genomic analysis of global carrot germplasm unveils the trajectory of domestication and the origin of high carotenoid orange carrot.</title>
        <authorList>
            <person name="Iorizzo M."/>
            <person name="Ellison S."/>
            <person name="Senalik D."/>
            <person name="Macko-Podgorni A."/>
            <person name="Grzebelus D."/>
            <person name="Bostan H."/>
            <person name="Rolling W."/>
            <person name="Curaba J."/>
            <person name="Simon P."/>
        </authorList>
    </citation>
    <scope>NUCLEOTIDE SEQUENCE</scope>
    <source>
        <tissue evidence="13">Leaf</tissue>
    </source>
</reference>
<dbReference type="GO" id="GO:0005886">
    <property type="term" value="C:plasma membrane"/>
    <property type="evidence" value="ECO:0007669"/>
    <property type="project" value="TreeGrafter"/>
</dbReference>
<reference evidence="13" key="1">
    <citation type="journal article" date="2016" name="Nat. Genet.">
        <title>A high-quality carrot genome assembly provides new insights into carotenoid accumulation and asterid genome evolution.</title>
        <authorList>
            <person name="Iorizzo M."/>
            <person name="Ellison S."/>
            <person name="Senalik D."/>
            <person name="Zeng P."/>
            <person name="Satapoomin P."/>
            <person name="Huang J."/>
            <person name="Bowman M."/>
            <person name="Iovene M."/>
            <person name="Sanseverino W."/>
            <person name="Cavagnaro P."/>
            <person name="Yildiz M."/>
            <person name="Macko-Podgorni A."/>
            <person name="Moranska E."/>
            <person name="Grzebelus E."/>
            <person name="Grzebelus D."/>
            <person name="Ashrafi H."/>
            <person name="Zheng Z."/>
            <person name="Cheng S."/>
            <person name="Spooner D."/>
            <person name="Van Deynze A."/>
            <person name="Simon P."/>
        </authorList>
    </citation>
    <scope>NUCLEOTIDE SEQUENCE</scope>
    <source>
        <tissue evidence="13">Leaf</tissue>
    </source>
</reference>
<evidence type="ECO:0000256" key="10">
    <source>
        <dbReference type="ARBA" id="ARBA00047899"/>
    </source>
</evidence>
<evidence type="ECO:0000259" key="12">
    <source>
        <dbReference type="PROSITE" id="PS50011"/>
    </source>
</evidence>
<dbReference type="Gene3D" id="3.30.200.20">
    <property type="entry name" value="Phosphorylase Kinase, domain 1"/>
    <property type="match status" value="1"/>
</dbReference>
<protein>
    <recommendedName>
        <fullName evidence="1">non-specific serine/threonine protein kinase</fullName>
        <ecNumber evidence="1">2.7.11.1</ecNumber>
    </recommendedName>
</protein>
<proteinExistence type="predicted"/>